<feature type="transmembrane region" description="Helical" evidence="1">
    <location>
        <begin position="332"/>
        <end position="353"/>
    </location>
</feature>
<dbReference type="PANTHER" id="PTHR34219:SF4">
    <property type="entry name" value="PEPSY DOMAIN-CONTAINING PROTEIN"/>
    <property type="match status" value="1"/>
</dbReference>
<feature type="transmembrane region" description="Helical" evidence="1">
    <location>
        <begin position="464"/>
        <end position="485"/>
    </location>
</feature>
<feature type="transmembrane region" description="Helical" evidence="1">
    <location>
        <begin position="180"/>
        <end position="205"/>
    </location>
</feature>
<dbReference type="PROSITE" id="PS51257">
    <property type="entry name" value="PROKAR_LIPOPROTEIN"/>
    <property type="match status" value="1"/>
</dbReference>
<feature type="transmembrane region" description="Helical" evidence="1">
    <location>
        <begin position="365"/>
        <end position="388"/>
    </location>
</feature>
<organism evidence="2 3">
    <name type="scientific">Pseudomonas indica</name>
    <dbReference type="NCBI Taxonomy" id="137658"/>
    <lineage>
        <taxon>Bacteria</taxon>
        <taxon>Pseudomonadati</taxon>
        <taxon>Pseudomonadota</taxon>
        <taxon>Gammaproteobacteria</taxon>
        <taxon>Pseudomonadales</taxon>
        <taxon>Pseudomonadaceae</taxon>
        <taxon>Pseudomonas</taxon>
    </lineage>
</organism>
<keyword evidence="1" id="KW-0812">Transmembrane</keyword>
<dbReference type="Proteomes" id="UP000198706">
    <property type="component" value="Unassembled WGS sequence"/>
</dbReference>
<protein>
    <submittedName>
        <fullName evidence="2">Uncharacterized iron-regulated membrane protein</fullName>
    </submittedName>
</protein>
<dbReference type="STRING" id="137658.SAMN05216186_10819"/>
<sequence>MSLRQSMSGLHTWGGLLPSWLLFVIFFAGSLACFDKELERWMRPALHQPGVASLTADQVRDWLHERAPNAHAWWMRPPSEREPFWWAGWEPEEGAEFQRFALDASSGEVLTDTVGGMFFFTLHYELHAGMLGMYIVAIAAMAMLIALVSGVIIHRRIFKDFFTLRPAANGQRAWLDAHNLFGVLGLPFHLLIAYTGLVIFVVFYMPAGLKVAYQDDFGALFRESTGYFERGEVGRPAGPPASLDTLLTDARQRWGGGEPGWISVHYPYDEAAVVDLRNWVSSRVTDFQWTLSYDASSGELLHEQKPYGAGYQTQSWLTGLHMAQFGGTPVRLLYLLLGLAGCAMLVGGLRVWLAKREARGGYGIGLVRALNGAVIGGLPLASLALLWGNRLLPAGLAERSRAEAMVFVGAWLLVALWAVRRQGSGRLGRDLYVVGAVLALGLPVLNALTSSQGHLGATLARGDWALAGIDLSLLGVGLLCALLGWRHRQPGEVHQAGRRESRRLAEEGV</sequence>
<feature type="transmembrane region" description="Helical" evidence="1">
    <location>
        <begin position="400"/>
        <end position="419"/>
    </location>
</feature>
<dbReference type="RefSeq" id="WP_084336299.1">
    <property type="nucleotide sequence ID" value="NZ_FNFD01000008.1"/>
</dbReference>
<feature type="transmembrane region" description="Helical" evidence="1">
    <location>
        <begin position="131"/>
        <end position="153"/>
    </location>
</feature>
<dbReference type="EMBL" id="FNFD01000008">
    <property type="protein sequence ID" value="SDK53426.1"/>
    <property type="molecule type" value="Genomic_DNA"/>
</dbReference>
<evidence type="ECO:0000313" key="2">
    <source>
        <dbReference type="EMBL" id="SDK53426.1"/>
    </source>
</evidence>
<feature type="transmembrane region" description="Helical" evidence="1">
    <location>
        <begin position="431"/>
        <end position="449"/>
    </location>
</feature>
<proteinExistence type="predicted"/>
<keyword evidence="1" id="KW-1133">Transmembrane helix</keyword>
<accession>A0A1G9CPB9</accession>
<gene>
    <name evidence="2" type="ORF">SAMN05216186_10819</name>
</gene>
<reference evidence="2 3" key="1">
    <citation type="submission" date="2016-10" db="EMBL/GenBank/DDBJ databases">
        <authorList>
            <person name="de Groot N.N."/>
        </authorList>
    </citation>
    <scope>NUCLEOTIDE SEQUENCE [LARGE SCALE GENOMIC DNA]</scope>
    <source>
        <strain evidence="2 3">JCM 21544</strain>
    </source>
</reference>
<dbReference type="Pfam" id="PF03929">
    <property type="entry name" value="PepSY_TM"/>
    <property type="match status" value="1"/>
</dbReference>
<keyword evidence="3" id="KW-1185">Reference proteome</keyword>
<keyword evidence="1" id="KW-0472">Membrane</keyword>
<name>A0A1G9CPB9_9PSED</name>
<dbReference type="InterPro" id="IPR005625">
    <property type="entry name" value="PepSY-ass_TM"/>
</dbReference>
<evidence type="ECO:0000313" key="3">
    <source>
        <dbReference type="Proteomes" id="UP000198706"/>
    </source>
</evidence>
<dbReference type="PANTHER" id="PTHR34219">
    <property type="entry name" value="IRON-REGULATED INNER MEMBRANE PROTEIN-RELATED"/>
    <property type="match status" value="1"/>
</dbReference>
<evidence type="ECO:0000256" key="1">
    <source>
        <dbReference type="SAM" id="Phobius"/>
    </source>
</evidence>
<dbReference type="AlphaFoldDB" id="A0A1G9CPB9"/>